<keyword evidence="1" id="KW-0547">Nucleotide-binding</keyword>
<accession>C7R2U3</accession>
<dbReference type="EMBL" id="CP001706">
    <property type="protein sequence ID" value="ACV08565.1"/>
    <property type="molecule type" value="Genomic_DNA"/>
</dbReference>
<evidence type="ECO:0000259" key="2">
    <source>
        <dbReference type="PROSITE" id="PS50975"/>
    </source>
</evidence>
<dbReference type="Gene3D" id="3.30.1490.20">
    <property type="entry name" value="ATP-grasp fold, A domain"/>
    <property type="match status" value="1"/>
</dbReference>
<evidence type="ECO:0000256" key="1">
    <source>
        <dbReference type="PROSITE-ProRule" id="PRU00409"/>
    </source>
</evidence>
<reference evidence="3 4" key="1">
    <citation type="journal article" date="2009" name="Stand. Genomic Sci.">
        <title>Complete genome sequence of Jonesia denitrificans type strain (Prevot 55134).</title>
        <authorList>
            <person name="Pukall R."/>
            <person name="Gehrich-Schroter G."/>
            <person name="Lapidus A."/>
            <person name="Nolan M."/>
            <person name="Glavina Del Rio T."/>
            <person name="Lucas S."/>
            <person name="Chen F."/>
            <person name="Tice H."/>
            <person name="Pitluck S."/>
            <person name="Cheng J.F."/>
            <person name="Copeland A."/>
            <person name="Saunders E."/>
            <person name="Brettin T."/>
            <person name="Detter J.C."/>
            <person name="Bruce D."/>
            <person name="Goodwin L."/>
            <person name="Pati A."/>
            <person name="Ivanova N."/>
            <person name="Mavromatis K."/>
            <person name="Ovchinnikova G."/>
            <person name="Chen A."/>
            <person name="Palaniappan K."/>
            <person name="Land M."/>
            <person name="Hauser L."/>
            <person name="Chang Y.J."/>
            <person name="Jeffries C.D."/>
            <person name="Chain P."/>
            <person name="Goker M."/>
            <person name="Bristow J."/>
            <person name="Eisen J.A."/>
            <person name="Markowitz V."/>
            <person name="Hugenholtz P."/>
            <person name="Kyrpides N.C."/>
            <person name="Klenk H.P."/>
            <person name="Han C."/>
        </authorList>
    </citation>
    <scope>NUCLEOTIDE SEQUENCE [LARGE SCALE GENOMIC DNA]</scope>
    <source>
        <strain evidence="4">ATCC 14870 / DSM 20603 / BCRC 15368 / CIP 55.134 / JCM 11481 / NBRC 15587 / NCTC 10816 / Prevot 55134</strain>
    </source>
</reference>
<dbReference type="eggNOG" id="COG0189">
    <property type="taxonomic scope" value="Bacteria"/>
</dbReference>
<dbReference type="PROSITE" id="PS50975">
    <property type="entry name" value="ATP_GRASP"/>
    <property type="match status" value="1"/>
</dbReference>
<keyword evidence="4" id="KW-1185">Reference proteome</keyword>
<organism evidence="3 4">
    <name type="scientific">Jonesia denitrificans (strain ATCC 14870 / DSM 20603 / BCRC 15368 / CIP 55.134 / JCM 11481 / NBRC 15587 / NCTC 10816 / Prevot 55134)</name>
    <name type="common">Listeria denitrificans</name>
    <dbReference type="NCBI Taxonomy" id="471856"/>
    <lineage>
        <taxon>Bacteria</taxon>
        <taxon>Bacillati</taxon>
        <taxon>Actinomycetota</taxon>
        <taxon>Actinomycetes</taxon>
        <taxon>Micrococcales</taxon>
        <taxon>Jonesiaceae</taxon>
        <taxon>Jonesia</taxon>
    </lineage>
</organism>
<dbReference type="InterPro" id="IPR011761">
    <property type="entry name" value="ATP-grasp"/>
</dbReference>
<dbReference type="Gene3D" id="3.30.470.20">
    <property type="entry name" value="ATP-grasp fold, B domain"/>
    <property type="match status" value="1"/>
</dbReference>
<protein>
    <recommendedName>
        <fullName evidence="2">ATP-grasp domain-containing protein</fullName>
    </recommendedName>
</protein>
<dbReference type="PANTHER" id="PTHR39217:SF1">
    <property type="entry name" value="GLUTATHIONE SYNTHETASE"/>
    <property type="match status" value="1"/>
</dbReference>
<dbReference type="GO" id="GO:0046872">
    <property type="term" value="F:metal ion binding"/>
    <property type="evidence" value="ECO:0007669"/>
    <property type="project" value="InterPro"/>
</dbReference>
<sequence length="300" mass="33607">MTNRRVALVTCSDLPDLAPDDQHLVGALAQESIDAVPAVWDDPAVAWDEFDLVVVRSTRDYAARRDEFVSWAKSVPRLLNHADVVEWNIDKYYLKEMEERGIPVVRTLWLDPARHFTSQAIHTRLPAFGDYVIKPTISAGAKDTARYQEATAQARGEAIMHVRDLLLSGRHVMIQPYLKQIDEKGETSLIFIDGQFSHAARKNPMLARGDAPASQYQVEVTVGDGAEPEYVELARKALHAAHEITGDEERFLYARVDLIPSDTGEPVLLEIELTEPTLFFAENEEAAQRFAQAVASRLDS</sequence>
<dbReference type="InterPro" id="IPR053191">
    <property type="entry name" value="DcsG_Biosynth_Enzyme"/>
</dbReference>
<dbReference type="GO" id="GO:0005524">
    <property type="term" value="F:ATP binding"/>
    <property type="evidence" value="ECO:0007669"/>
    <property type="project" value="UniProtKB-UniRule"/>
</dbReference>
<proteinExistence type="predicted"/>
<dbReference type="PANTHER" id="PTHR39217">
    <property type="match status" value="1"/>
</dbReference>
<dbReference type="KEGG" id="jde:Jden_0904"/>
<dbReference type="OrthoDB" id="3373978at2"/>
<dbReference type="RefSeq" id="WP_015771193.1">
    <property type="nucleotide sequence ID" value="NC_013174.1"/>
</dbReference>
<dbReference type="HOGENOM" id="CLU_070819_0_1_11"/>
<dbReference type="STRING" id="471856.Jden_0904"/>
<dbReference type="SUPFAM" id="SSF56059">
    <property type="entry name" value="Glutathione synthetase ATP-binding domain-like"/>
    <property type="match status" value="1"/>
</dbReference>
<dbReference type="InterPro" id="IPR013815">
    <property type="entry name" value="ATP_grasp_subdomain_1"/>
</dbReference>
<dbReference type="Proteomes" id="UP000000628">
    <property type="component" value="Chromosome"/>
</dbReference>
<name>C7R2U3_JONDD</name>
<feature type="domain" description="ATP-grasp" evidence="2">
    <location>
        <begin position="94"/>
        <end position="299"/>
    </location>
</feature>
<evidence type="ECO:0000313" key="4">
    <source>
        <dbReference type="Proteomes" id="UP000000628"/>
    </source>
</evidence>
<keyword evidence="1" id="KW-0067">ATP-binding</keyword>
<dbReference type="AlphaFoldDB" id="C7R2U3"/>
<gene>
    <name evidence="3" type="ordered locus">Jden_0904</name>
</gene>
<evidence type="ECO:0000313" key="3">
    <source>
        <dbReference type="EMBL" id="ACV08565.1"/>
    </source>
</evidence>